<reference evidence="3 4" key="2">
    <citation type="journal article" date="2017" name="Int. J. Syst. Evol. Microbiol.">
        <title>Mycobacterium stephanolepidis sp. nov., a rapidly growing species related to Mycobacterium chelonae, isolated from marine teleost fish, Stephanolepis cirrhifer.</title>
        <authorList>
            <person name="Fukano H."/>
            <person name="Wada S."/>
            <person name="Kurata O."/>
            <person name="Katayama K."/>
            <person name="Fujiwara N."/>
            <person name="Hoshino Y."/>
        </authorList>
    </citation>
    <scope>NUCLEOTIDE SEQUENCE [LARGE SCALE GENOMIC DNA]</scope>
    <source>
        <strain evidence="3 4">NJB0901</strain>
    </source>
</reference>
<feature type="domain" description="DUF1254" evidence="2">
    <location>
        <begin position="98"/>
        <end position="228"/>
    </location>
</feature>
<dbReference type="Gene3D" id="2.60.120.600">
    <property type="entry name" value="Domain of unknown function DUF1214, C-terminal domain"/>
    <property type="match status" value="1"/>
</dbReference>
<dbReference type="InterPro" id="IPR037049">
    <property type="entry name" value="DUF1214_C_sf"/>
</dbReference>
<dbReference type="Proteomes" id="UP000217954">
    <property type="component" value="Chromosome"/>
</dbReference>
<dbReference type="PANTHER" id="PTHR36509">
    <property type="entry name" value="BLL3101 PROTEIN"/>
    <property type="match status" value="1"/>
</dbReference>
<dbReference type="InterPro" id="IPR010621">
    <property type="entry name" value="DUF1214"/>
</dbReference>
<dbReference type="Pfam" id="PF06863">
    <property type="entry name" value="DUF1254"/>
    <property type="match status" value="1"/>
</dbReference>
<evidence type="ECO:0008006" key="5">
    <source>
        <dbReference type="Google" id="ProtNLM"/>
    </source>
</evidence>
<keyword evidence="4" id="KW-1185">Reference proteome</keyword>
<evidence type="ECO:0000259" key="2">
    <source>
        <dbReference type="Pfam" id="PF06863"/>
    </source>
</evidence>
<sequence>MLHDQRSANKFVITGEGEPVKVWCTRWTKLLVVMSTVALAAGLTSCSKESDSQKLSTDEAKAIAMDAYIYGYALITMEMTRRVMTNVEKVESPRAPMGQLMRMREYPNAAFRDVTAPNADTLYTNAFLDVGKEPWVVSLPDAHDRYYLLPMLDGYTNVFEVPGKRTTGTGPQTYAITGPGWKGELPQGVKEYKSPTSIVWLLGRIYCTGTPEDHAAVHKMQDDISLVPLSSYGKQYTPPAGTVDPSIDMKTPVRDQVNNLSTKAYFDLLATLMKDNPPTEADKPIVEKMAKIGIEAGKPFGADTVSALQSVPKEAFGKIMAHFKDAGENINGWVFTTKTGVYGTEYLQRATVTAIGLGANRPEDAVYPTSDVDNAGKPYDGSREYVLHFDKDQLPPAEGFWSLTMYDAAMFFVDNPLDRYTLSQRNNFATNPDGSVDLYLQHNNPGPGKESNWLPAPEGKFNLMLRLYWPKETPPSIIDGTWKPPAVQQIP</sequence>
<dbReference type="SUPFAM" id="SSF160935">
    <property type="entry name" value="VPA0735-like"/>
    <property type="match status" value="1"/>
</dbReference>
<dbReference type="InterPro" id="IPR037050">
    <property type="entry name" value="DUF1254_sf"/>
</dbReference>
<dbReference type="Gene3D" id="1.10.3360.10">
    <property type="entry name" value="VPA0735-like domain"/>
    <property type="match status" value="1"/>
</dbReference>
<evidence type="ECO:0000313" key="3">
    <source>
        <dbReference type="EMBL" id="BAX99456.1"/>
    </source>
</evidence>
<dbReference type="Gene3D" id="2.60.40.1610">
    <property type="entry name" value="Domain of unknown function DUF1254"/>
    <property type="match status" value="1"/>
</dbReference>
<dbReference type="EMBL" id="AP018165">
    <property type="protein sequence ID" value="BAX99456.1"/>
    <property type="molecule type" value="Genomic_DNA"/>
</dbReference>
<evidence type="ECO:0000259" key="1">
    <source>
        <dbReference type="Pfam" id="PF06742"/>
    </source>
</evidence>
<organism evidence="3 4">
    <name type="scientific">[Mycobacterium] stephanolepidis</name>
    <dbReference type="NCBI Taxonomy" id="1520670"/>
    <lineage>
        <taxon>Bacteria</taxon>
        <taxon>Bacillati</taxon>
        <taxon>Actinomycetota</taxon>
        <taxon>Actinomycetes</taxon>
        <taxon>Mycobacteriales</taxon>
        <taxon>Mycobacteriaceae</taxon>
        <taxon>Mycobacteroides</taxon>
    </lineage>
</organism>
<feature type="domain" description="DUF1214" evidence="1">
    <location>
        <begin position="364"/>
        <end position="472"/>
    </location>
</feature>
<protein>
    <recommendedName>
        <fullName evidence="5">DUF1254 domain-containing protein</fullName>
    </recommendedName>
</protein>
<dbReference type="Pfam" id="PF06742">
    <property type="entry name" value="DUF1214"/>
    <property type="match status" value="1"/>
</dbReference>
<gene>
    <name evidence="3" type="ORF">MSTE_04162</name>
</gene>
<dbReference type="KEGG" id="mste:MSTE_04162"/>
<dbReference type="AlphaFoldDB" id="A0A1Z4F2M0"/>
<dbReference type="InterPro" id="IPR010679">
    <property type="entry name" value="DUF1254"/>
</dbReference>
<dbReference type="PANTHER" id="PTHR36509:SF2">
    <property type="entry name" value="BLL3101 PROTEIN"/>
    <property type="match status" value="1"/>
</dbReference>
<proteinExistence type="predicted"/>
<reference evidence="4" key="1">
    <citation type="journal article" date="2017" name="Genome Announc.">
        <title>Complete Genome Sequence of Mycobacterium stephanolepidis.</title>
        <authorList>
            <person name="Fukano H."/>
            <person name="Yoshida M."/>
            <person name="Katayama Y."/>
            <person name="Omatsu T."/>
            <person name="Mizutani T."/>
            <person name="Kurata O."/>
            <person name="Wada S."/>
            <person name="Hoshino Y."/>
        </authorList>
    </citation>
    <scope>NUCLEOTIDE SEQUENCE [LARGE SCALE GENOMIC DNA]</scope>
    <source>
        <strain evidence="4">NJB0901</strain>
    </source>
</reference>
<accession>A0A1Z4F2M0</accession>
<name>A0A1Z4F2M0_9MYCO</name>
<evidence type="ECO:0000313" key="4">
    <source>
        <dbReference type="Proteomes" id="UP000217954"/>
    </source>
</evidence>